<dbReference type="InterPro" id="IPR058193">
    <property type="entry name" value="VanY/YodJ_core_dom"/>
</dbReference>
<feature type="domain" description="D-alanyl-D-alanine carboxypeptidase-like core" evidence="2">
    <location>
        <begin position="106"/>
        <end position="234"/>
    </location>
</feature>
<dbReference type="STRING" id="717606.PaecuDRAFT_2341"/>
<keyword evidence="3" id="KW-0378">Hydrolase</keyword>
<dbReference type="Proteomes" id="UP000005387">
    <property type="component" value="Unassembled WGS sequence"/>
</dbReference>
<name>E0I9K4_9BACL</name>
<dbReference type="PANTHER" id="PTHR34385">
    <property type="entry name" value="D-ALANYL-D-ALANINE CARBOXYPEPTIDASE"/>
    <property type="match status" value="1"/>
</dbReference>
<dbReference type="InterPro" id="IPR009045">
    <property type="entry name" value="Zn_M74/Hedgehog-like"/>
</dbReference>
<dbReference type="PANTHER" id="PTHR34385:SF1">
    <property type="entry name" value="PEPTIDOGLYCAN L-ALANYL-D-GLUTAMATE ENDOPEPTIDASE CWLK"/>
    <property type="match status" value="1"/>
</dbReference>
<dbReference type="eggNOG" id="COG1876">
    <property type="taxonomic scope" value="Bacteria"/>
</dbReference>
<protein>
    <submittedName>
        <fullName evidence="3">Peptidase M15B and M15C DD-carboxypeptidase VanY/endolysin</fullName>
    </submittedName>
</protein>
<keyword evidence="4" id="KW-1185">Reference proteome</keyword>
<reference evidence="3 4" key="1">
    <citation type="submission" date="2010-07" db="EMBL/GenBank/DDBJ databases">
        <title>The draft genome of Paenibacillus curdlanolyticus YK9.</title>
        <authorList>
            <consortium name="US DOE Joint Genome Institute (JGI-PGF)"/>
            <person name="Lucas S."/>
            <person name="Copeland A."/>
            <person name="Lapidus A."/>
            <person name="Cheng J.-F."/>
            <person name="Bruce D."/>
            <person name="Goodwin L."/>
            <person name="Pitluck S."/>
            <person name="Land M.L."/>
            <person name="Hauser L."/>
            <person name="Chang Y.-J."/>
            <person name="Jeffries C."/>
            <person name="Anderson I.J."/>
            <person name="Johnson E."/>
            <person name="Loganathan U."/>
            <person name="Mulhopadhyay B."/>
            <person name="Kyrpides N."/>
            <person name="Woyke T.J."/>
        </authorList>
    </citation>
    <scope>NUCLEOTIDE SEQUENCE [LARGE SCALE GENOMIC DNA]</scope>
    <source>
        <strain evidence="3 4">YK9</strain>
    </source>
</reference>
<keyword evidence="3" id="KW-0645">Protease</keyword>
<dbReference type="SUPFAM" id="SSF55166">
    <property type="entry name" value="Hedgehog/DD-peptidase"/>
    <property type="match status" value="1"/>
</dbReference>
<dbReference type="EMBL" id="AEDD01000005">
    <property type="protein sequence ID" value="EFM11088.1"/>
    <property type="molecule type" value="Genomic_DNA"/>
</dbReference>
<dbReference type="InterPro" id="IPR003709">
    <property type="entry name" value="VanY-like_core_dom"/>
</dbReference>
<evidence type="ECO:0000313" key="4">
    <source>
        <dbReference type="Proteomes" id="UP000005387"/>
    </source>
</evidence>
<proteinExistence type="predicted"/>
<evidence type="ECO:0000313" key="3">
    <source>
        <dbReference type="EMBL" id="EFM11088.1"/>
    </source>
</evidence>
<evidence type="ECO:0000259" key="2">
    <source>
        <dbReference type="Pfam" id="PF02557"/>
    </source>
</evidence>
<feature type="compositionally biased region" description="Polar residues" evidence="1">
    <location>
        <begin position="43"/>
        <end position="57"/>
    </location>
</feature>
<dbReference type="Gene3D" id="3.30.1380.10">
    <property type="match status" value="1"/>
</dbReference>
<feature type="region of interest" description="Disordered" evidence="1">
    <location>
        <begin position="26"/>
        <end position="57"/>
    </location>
</feature>
<dbReference type="GO" id="GO:0006508">
    <property type="term" value="P:proteolysis"/>
    <property type="evidence" value="ECO:0007669"/>
    <property type="project" value="InterPro"/>
</dbReference>
<dbReference type="Pfam" id="PF02557">
    <property type="entry name" value="VanY"/>
    <property type="match status" value="1"/>
</dbReference>
<accession>E0I9K4</accession>
<dbReference type="GO" id="GO:0004180">
    <property type="term" value="F:carboxypeptidase activity"/>
    <property type="evidence" value="ECO:0007669"/>
    <property type="project" value="UniProtKB-KW"/>
</dbReference>
<dbReference type="CDD" id="cd14852">
    <property type="entry name" value="LD-carboxypeptidase"/>
    <property type="match status" value="1"/>
</dbReference>
<dbReference type="RefSeq" id="WP_006038337.1">
    <property type="nucleotide sequence ID" value="NZ_AEDD01000005.1"/>
</dbReference>
<dbReference type="AlphaFoldDB" id="E0I9K4"/>
<keyword evidence="3" id="KW-0121">Carboxypeptidase</keyword>
<feature type="compositionally biased region" description="Low complexity" evidence="1">
    <location>
        <begin position="26"/>
        <end position="42"/>
    </location>
</feature>
<evidence type="ECO:0000256" key="1">
    <source>
        <dbReference type="SAM" id="MobiDB-lite"/>
    </source>
</evidence>
<gene>
    <name evidence="3" type="ORF">PaecuDRAFT_2341</name>
</gene>
<organism evidence="3 4">
    <name type="scientific">Paenibacillus curdlanolyticus YK9</name>
    <dbReference type="NCBI Taxonomy" id="717606"/>
    <lineage>
        <taxon>Bacteria</taxon>
        <taxon>Bacillati</taxon>
        <taxon>Bacillota</taxon>
        <taxon>Bacilli</taxon>
        <taxon>Bacillales</taxon>
        <taxon>Paenibacillaceae</taxon>
        <taxon>Paenibacillus</taxon>
    </lineage>
</organism>
<dbReference type="InterPro" id="IPR052179">
    <property type="entry name" value="DD-CPase-like"/>
</dbReference>
<sequence>MNRKYGVGLVVTIVLLFYAAGCTKPNNNHGPQPQPQPHQSQSYKSNKQSTAIDDDNTSAQTMFPSKYPASIGVIVNKNIYLPQTYKPADLVYPNVTFLFDEKIDKRKIRREAAKALERLFAAAKKDGIYLSGVSGYRSYATQKGLFERYMKRDGYMEAMKYSALPGTSEHQTGLAIDVSGSDGKCAVSSCFANTKESKWLSQHSAEYGYIIRYPKGKEHITGYKYEPWHIRYIGPSKISLEMRKQGACLEEYYKVSSAK</sequence>